<dbReference type="GO" id="GO:1990052">
    <property type="term" value="P:ER to chloroplast lipid transport"/>
    <property type="evidence" value="ECO:0007669"/>
    <property type="project" value="InterPro"/>
</dbReference>
<keyword evidence="2" id="KW-1185">Reference proteome</keyword>
<dbReference type="PANTHER" id="PTHR34954:SF4">
    <property type="entry name" value="PROTEIN TRIGALACTOSYLDIACYLGLYCEROL 4, CHLOROPLASTIC"/>
    <property type="match status" value="1"/>
</dbReference>
<name>A0A2I0B3D5_9ASPA</name>
<sequence length="312" mass="35068">MYNLKKGNRGKAVFQHKFLRHNLMLEAVCPGLFMEKKGTYWDVPLSMSVDLNSAFSSIVNYHLCLQHNSGQPKHFGCNYTSEVPMSLLPGLCAKAAISFKKHIEFWRKKEGMLKLVQPYDVFLSNPQICGVGIIGAVTSLSLGENSMRFSVRERLQTCNSSELCFHKNKFALFCDLFATVSFKAQFGNFQRLFLDLTKFDACLEFPSGSKFVSGAASLVSNYYYSQKPDATAIHAICPNVRVSLQQQVVGPISFRFDSGILLDSNDNCYSARLDDSVFAIDWALKVLGSAKASLWFSPKRQEGMVELRFFES</sequence>
<dbReference type="STRING" id="1088818.A0A2I0B3D5"/>
<proteinExistence type="predicted"/>
<dbReference type="AlphaFoldDB" id="A0A2I0B3D5"/>
<evidence type="ECO:0000313" key="2">
    <source>
        <dbReference type="Proteomes" id="UP000236161"/>
    </source>
</evidence>
<dbReference type="InterPro" id="IPR044160">
    <property type="entry name" value="TGD4-like"/>
</dbReference>
<accession>A0A2I0B3D5</accession>
<dbReference type="InterPro" id="IPR022244">
    <property type="entry name" value="DUF3769"/>
</dbReference>
<dbReference type="OrthoDB" id="512148at2759"/>
<dbReference type="EMBL" id="KZ451918">
    <property type="protein sequence ID" value="PKA62299.1"/>
    <property type="molecule type" value="Genomic_DNA"/>
</dbReference>
<evidence type="ECO:0000313" key="1">
    <source>
        <dbReference type="EMBL" id="PKA62299.1"/>
    </source>
</evidence>
<dbReference type="GO" id="GO:0070300">
    <property type="term" value="F:phosphatidic acid binding"/>
    <property type="evidence" value="ECO:0007669"/>
    <property type="project" value="InterPro"/>
</dbReference>
<dbReference type="PANTHER" id="PTHR34954">
    <property type="entry name" value="EXPRESSED PROTEIN"/>
    <property type="match status" value="1"/>
</dbReference>
<dbReference type="GO" id="GO:0034196">
    <property type="term" value="P:acylglycerol transport"/>
    <property type="evidence" value="ECO:0007669"/>
    <property type="project" value="InterPro"/>
</dbReference>
<reference evidence="1 2" key="1">
    <citation type="journal article" date="2017" name="Nature">
        <title>The Apostasia genome and the evolution of orchids.</title>
        <authorList>
            <person name="Zhang G.Q."/>
            <person name="Liu K.W."/>
            <person name="Li Z."/>
            <person name="Lohaus R."/>
            <person name="Hsiao Y.Y."/>
            <person name="Niu S.C."/>
            <person name="Wang J.Y."/>
            <person name="Lin Y.C."/>
            <person name="Xu Q."/>
            <person name="Chen L.J."/>
            <person name="Yoshida K."/>
            <person name="Fujiwara S."/>
            <person name="Wang Z.W."/>
            <person name="Zhang Y.Q."/>
            <person name="Mitsuda N."/>
            <person name="Wang M."/>
            <person name="Liu G.H."/>
            <person name="Pecoraro L."/>
            <person name="Huang H.X."/>
            <person name="Xiao X.J."/>
            <person name="Lin M."/>
            <person name="Wu X.Y."/>
            <person name="Wu W.L."/>
            <person name="Chen Y.Y."/>
            <person name="Chang S.B."/>
            <person name="Sakamoto S."/>
            <person name="Ohme-Takagi M."/>
            <person name="Yagi M."/>
            <person name="Zeng S.J."/>
            <person name="Shen C.Y."/>
            <person name="Yeh C.M."/>
            <person name="Luo Y.B."/>
            <person name="Tsai W.C."/>
            <person name="Van de Peer Y."/>
            <person name="Liu Z.J."/>
        </authorList>
    </citation>
    <scope>NUCLEOTIDE SEQUENCE [LARGE SCALE GENOMIC DNA]</scope>
    <source>
        <strain evidence="2">cv. Shenzhen</strain>
        <tissue evidence="1">Stem</tissue>
    </source>
</reference>
<dbReference type="GO" id="GO:0009941">
    <property type="term" value="C:chloroplast envelope"/>
    <property type="evidence" value="ECO:0007669"/>
    <property type="project" value="TreeGrafter"/>
</dbReference>
<dbReference type="Pfam" id="PF12600">
    <property type="entry name" value="DUF3769"/>
    <property type="match status" value="1"/>
</dbReference>
<dbReference type="Proteomes" id="UP000236161">
    <property type="component" value="Unassembled WGS sequence"/>
</dbReference>
<gene>
    <name evidence="1" type="ORF">AXF42_Ash016091</name>
</gene>
<organism evidence="1 2">
    <name type="scientific">Apostasia shenzhenica</name>
    <dbReference type="NCBI Taxonomy" id="1088818"/>
    <lineage>
        <taxon>Eukaryota</taxon>
        <taxon>Viridiplantae</taxon>
        <taxon>Streptophyta</taxon>
        <taxon>Embryophyta</taxon>
        <taxon>Tracheophyta</taxon>
        <taxon>Spermatophyta</taxon>
        <taxon>Magnoliopsida</taxon>
        <taxon>Liliopsida</taxon>
        <taxon>Asparagales</taxon>
        <taxon>Orchidaceae</taxon>
        <taxon>Apostasioideae</taxon>
        <taxon>Apostasia</taxon>
    </lineage>
</organism>
<protein>
    <submittedName>
        <fullName evidence="1">Uncharacterized protein</fullName>
    </submittedName>
</protein>